<dbReference type="PROSITE" id="PS52035">
    <property type="entry name" value="PEPTIDASE_M14"/>
    <property type="match status" value="1"/>
</dbReference>
<evidence type="ECO:0000256" key="7">
    <source>
        <dbReference type="PROSITE-ProRule" id="PRU01379"/>
    </source>
</evidence>
<keyword evidence="3" id="KW-0645">Protease</keyword>
<name>A0ABY4JPA9_9BACI</name>
<reference evidence="9 10" key="1">
    <citation type="submission" date="2022-04" db="EMBL/GenBank/DDBJ databases">
        <title>Mechanism of arsenic methylation and mitigation arsenic toxicity by Bacillus sp. LH14 from an Arsenic-Contaminated Paddy Soil.</title>
        <authorList>
            <person name="Wang D."/>
        </authorList>
    </citation>
    <scope>NUCLEOTIDE SEQUENCE [LARGE SCALE GENOMIC DNA]</scope>
    <source>
        <strain evidence="9 10">LH14</strain>
    </source>
</reference>
<keyword evidence="6" id="KW-0482">Metalloprotease</keyword>
<evidence type="ECO:0000313" key="10">
    <source>
        <dbReference type="Proteomes" id="UP000830639"/>
    </source>
</evidence>
<evidence type="ECO:0000313" key="9">
    <source>
        <dbReference type="EMBL" id="UPM55676.1"/>
    </source>
</evidence>
<dbReference type="InterPro" id="IPR034274">
    <property type="entry name" value="ENP1_M14_CPD"/>
</dbReference>
<feature type="domain" description="Peptidase M14" evidence="8">
    <location>
        <begin position="13"/>
        <end position="300"/>
    </location>
</feature>
<dbReference type="PANTHER" id="PTHR11705">
    <property type="entry name" value="PROTEASE FAMILY M14 CARBOXYPEPTIDASE A,B"/>
    <property type="match status" value="1"/>
</dbReference>
<accession>A0ABY4JPA9</accession>
<dbReference type="Gene3D" id="3.40.630.10">
    <property type="entry name" value="Zn peptidases"/>
    <property type="match status" value="1"/>
</dbReference>
<dbReference type="PANTHER" id="PTHR11705:SF143">
    <property type="entry name" value="SLL0236 PROTEIN"/>
    <property type="match status" value="1"/>
</dbReference>
<organism evidence="9 10">
    <name type="scientific">Gottfriedia acidiceleris</name>
    <dbReference type="NCBI Taxonomy" id="371036"/>
    <lineage>
        <taxon>Bacteria</taxon>
        <taxon>Bacillati</taxon>
        <taxon>Bacillota</taxon>
        <taxon>Bacilli</taxon>
        <taxon>Bacillales</taxon>
        <taxon>Bacillaceae</taxon>
        <taxon>Gottfriedia</taxon>
    </lineage>
</organism>
<dbReference type="InterPro" id="IPR000834">
    <property type="entry name" value="Peptidase_M14"/>
</dbReference>
<dbReference type="SUPFAM" id="SSF53187">
    <property type="entry name" value="Zn-dependent exopeptidases"/>
    <property type="match status" value="1"/>
</dbReference>
<evidence type="ECO:0000256" key="5">
    <source>
        <dbReference type="ARBA" id="ARBA00022833"/>
    </source>
</evidence>
<proteinExistence type="inferred from homology"/>
<dbReference type="RefSeq" id="WP_248268667.1">
    <property type="nucleotide sequence ID" value="NZ_CP096034.1"/>
</dbReference>
<dbReference type="Proteomes" id="UP000830639">
    <property type="component" value="Chromosome"/>
</dbReference>
<dbReference type="EMBL" id="CP096034">
    <property type="protein sequence ID" value="UPM55676.1"/>
    <property type="molecule type" value="Genomic_DNA"/>
</dbReference>
<evidence type="ECO:0000259" key="8">
    <source>
        <dbReference type="PROSITE" id="PS52035"/>
    </source>
</evidence>
<gene>
    <name evidence="9" type="ORF">MY490_07545</name>
</gene>
<dbReference type="CDD" id="cd06229">
    <property type="entry name" value="M14_Endopeptidase_I"/>
    <property type="match status" value="1"/>
</dbReference>
<comment type="cofactor">
    <cofactor evidence="1">
        <name>Zn(2+)</name>
        <dbReference type="ChEBI" id="CHEBI:29105"/>
    </cofactor>
</comment>
<evidence type="ECO:0000256" key="2">
    <source>
        <dbReference type="ARBA" id="ARBA00005988"/>
    </source>
</evidence>
<keyword evidence="5" id="KW-0862">Zinc</keyword>
<keyword evidence="4" id="KW-0378">Hydrolase</keyword>
<sequence>MYKNNGPLSFHTRRYDFNELSKDISLLIQEFPFLRLNTIGHSVLYQPIYEIQIGNGHRKVHWNGSFHANEWITTCVIMKMLFWICNTLTTEKLPFHKELVALFNENTLSIVPMVNPDGVNLVINGAVEQSDYMEFVHKINEGYDGFTGWKANIRGVDLNNQFPAHWEFEKERKKQKTFSPRDYPGDAPLTEPETIAMSNLAIERKFDLILALHTQGKEFYWGYDNLEPPISEVYANYFSSISPYKAVKTIDSHAGYKDWYIQDFRKPGFTLELGKGINPLPLSMFESIFSETFPILLASLFNLENIQSSLK</sequence>
<keyword evidence="10" id="KW-1185">Reference proteome</keyword>
<evidence type="ECO:0000256" key="3">
    <source>
        <dbReference type="ARBA" id="ARBA00022670"/>
    </source>
</evidence>
<dbReference type="SMART" id="SM00631">
    <property type="entry name" value="Zn_pept"/>
    <property type="match status" value="1"/>
</dbReference>
<evidence type="ECO:0000256" key="4">
    <source>
        <dbReference type="ARBA" id="ARBA00022801"/>
    </source>
</evidence>
<protein>
    <submittedName>
        <fullName evidence="9">M14 family metallocarboxypeptidase</fullName>
    </submittedName>
</protein>
<evidence type="ECO:0000256" key="1">
    <source>
        <dbReference type="ARBA" id="ARBA00001947"/>
    </source>
</evidence>
<feature type="active site" description="Proton donor/acceptor" evidence="7">
    <location>
        <position position="272"/>
    </location>
</feature>
<evidence type="ECO:0000256" key="6">
    <source>
        <dbReference type="ARBA" id="ARBA00023049"/>
    </source>
</evidence>
<dbReference type="Pfam" id="PF00246">
    <property type="entry name" value="Peptidase_M14"/>
    <property type="match status" value="1"/>
</dbReference>
<comment type="similarity">
    <text evidence="2 7">Belongs to the peptidase M14 family.</text>
</comment>